<reference evidence="1 2" key="1">
    <citation type="submission" date="2021-06" db="EMBL/GenBank/DDBJ databases">
        <authorList>
            <person name="Kallberg Y."/>
            <person name="Tangrot J."/>
            <person name="Rosling A."/>
        </authorList>
    </citation>
    <scope>NUCLEOTIDE SEQUENCE [LARGE SCALE GENOMIC DNA]</scope>
    <source>
        <strain evidence="1 2">120-4 pot B 10/14</strain>
    </source>
</reference>
<dbReference type="Proteomes" id="UP000789901">
    <property type="component" value="Unassembled WGS sequence"/>
</dbReference>
<name>A0ABN7VZ67_GIGMA</name>
<dbReference type="EMBL" id="CAJVQB010026259">
    <property type="protein sequence ID" value="CAG8808144.1"/>
    <property type="molecule type" value="Genomic_DNA"/>
</dbReference>
<evidence type="ECO:0000313" key="1">
    <source>
        <dbReference type="EMBL" id="CAG8808144.1"/>
    </source>
</evidence>
<keyword evidence="2" id="KW-1185">Reference proteome</keyword>
<gene>
    <name evidence="1" type="ORF">GMARGA_LOCUS24652</name>
</gene>
<organism evidence="1 2">
    <name type="scientific">Gigaspora margarita</name>
    <dbReference type="NCBI Taxonomy" id="4874"/>
    <lineage>
        <taxon>Eukaryota</taxon>
        <taxon>Fungi</taxon>
        <taxon>Fungi incertae sedis</taxon>
        <taxon>Mucoromycota</taxon>
        <taxon>Glomeromycotina</taxon>
        <taxon>Glomeromycetes</taxon>
        <taxon>Diversisporales</taxon>
        <taxon>Gigasporaceae</taxon>
        <taxon>Gigaspora</taxon>
    </lineage>
</organism>
<accession>A0ABN7VZ67</accession>
<proteinExistence type="predicted"/>
<evidence type="ECO:0000313" key="2">
    <source>
        <dbReference type="Proteomes" id="UP000789901"/>
    </source>
</evidence>
<sequence>RPDLPTDPELIIYVNLTLSIKTSKELTIAAWALKEYYFFYSIPEKWIEIPKRTVEVTEKIKLTDNIKKTNEIIKKNDSSSDITFPITEQKLIPMATKLLVCLFVFDYISDFYFEVIFYPSPS</sequence>
<feature type="non-terminal residue" evidence="1">
    <location>
        <position position="1"/>
    </location>
</feature>
<comment type="caution">
    <text evidence="1">The sequence shown here is derived from an EMBL/GenBank/DDBJ whole genome shotgun (WGS) entry which is preliminary data.</text>
</comment>
<protein>
    <submittedName>
        <fullName evidence="1">44146_t:CDS:1</fullName>
    </submittedName>
</protein>